<sequence length="81" mass="9063">MNYRDGLVNEGRQFATVEGFALQLCRLAITEDEASWRKTDEQQGKAKRCLIYRENARSTGQEIPGRAGNQKGVFSSKLLVG</sequence>
<protein>
    <submittedName>
        <fullName evidence="1">Uncharacterized protein</fullName>
    </submittedName>
</protein>
<dbReference type="RefSeq" id="WP_102882110.1">
    <property type="nucleotide sequence ID" value="NZ_CP063455.1"/>
</dbReference>
<accession>A0A9Q6IL11</accession>
<gene>
    <name evidence="1" type="ORF">DMX08_01680</name>
</gene>
<evidence type="ECO:0000313" key="1">
    <source>
        <dbReference type="EMBL" id="PYC43860.1"/>
    </source>
</evidence>
<comment type="caution">
    <text evidence="1">The sequence shown here is derived from an EMBL/GenBank/DDBJ whole genome shotgun (WGS) entry which is preliminary data.</text>
</comment>
<organism evidence="1 2">
    <name type="scientific">Pseudomonas protegens</name>
    <dbReference type="NCBI Taxonomy" id="380021"/>
    <lineage>
        <taxon>Bacteria</taxon>
        <taxon>Pseudomonadati</taxon>
        <taxon>Pseudomonadota</taxon>
        <taxon>Gammaproteobacteria</taxon>
        <taxon>Pseudomonadales</taxon>
        <taxon>Pseudomonadaceae</taxon>
        <taxon>Pseudomonas</taxon>
    </lineage>
</organism>
<name>A0A9Q6IL11_9PSED</name>
<dbReference type="Proteomes" id="UP000248188">
    <property type="component" value="Unassembled WGS sequence"/>
</dbReference>
<dbReference type="EMBL" id="QJRN01000001">
    <property type="protein sequence ID" value="PYC43860.1"/>
    <property type="molecule type" value="Genomic_DNA"/>
</dbReference>
<dbReference type="OrthoDB" id="9888343at2"/>
<proteinExistence type="predicted"/>
<evidence type="ECO:0000313" key="2">
    <source>
        <dbReference type="Proteomes" id="UP000248188"/>
    </source>
</evidence>
<dbReference type="AlphaFoldDB" id="A0A9Q6IL11"/>
<reference evidence="1 2" key="1">
    <citation type="submission" date="2018-06" db="EMBL/GenBank/DDBJ databases">
        <title>Pseudomonas diversity within urban Lake Michigan freshwaters.</title>
        <authorList>
            <person name="Batrich M."/>
            <person name="Hatzopoulos T."/>
            <person name="Putonti C."/>
        </authorList>
    </citation>
    <scope>NUCLEOTIDE SEQUENCE [LARGE SCALE GENOMIC DNA]</scope>
    <source>
        <strain evidence="1 2">MB-090624</strain>
    </source>
</reference>